<dbReference type="EMBL" id="CP004353">
    <property type="protein sequence ID" value="AHI21630.1"/>
    <property type="molecule type" value="Genomic_DNA"/>
</dbReference>
<dbReference type="InterPro" id="IPR050303">
    <property type="entry name" value="GatZ_KbaZ_carbometab"/>
</dbReference>
<evidence type="ECO:0000313" key="11">
    <source>
        <dbReference type="EMBL" id="AHI21630.1"/>
    </source>
</evidence>
<dbReference type="RefSeq" id="WP_025251701.1">
    <property type="nucleotide sequence ID" value="NZ_CP004353.1"/>
</dbReference>
<feature type="region of interest" description="Disordered" evidence="9">
    <location>
        <begin position="1"/>
        <end position="27"/>
    </location>
</feature>
<keyword evidence="8 10" id="KW-0472">Membrane</keyword>
<organism evidence="11 12">
    <name type="scientific">Corynebacterium vitaeruminis DSM 20294</name>
    <dbReference type="NCBI Taxonomy" id="1224164"/>
    <lineage>
        <taxon>Bacteria</taxon>
        <taxon>Bacillati</taxon>
        <taxon>Actinomycetota</taxon>
        <taxon>Actinomycetes</taxon>
        <taxon>Mycobacteriales</taxon>
        <taxon>Corynebacteriaceae</taxon>
        <taxon>Corynebacterium</taxon>
    </lineage>
</organism>
<reference evidence="11 12" key="1">
    <citation type="submission" date="2013-02" db="EMBL/GenBank/DDBJ databases">
        <title>The complete genome sequence of Corynebacterium vitaeruminis DSM 20294.</title>
        <authorList>
            <person name="Ruckert C."/>
            <person name="Albersmeier A."/>
            <person name="Kalinowski J."/>
        </authorList>
    </citation>
    <scope>NUCLEOTIDE SEQUENCE [LARGE SCALE GENOMIC DNA]</scope>
    <source>
        <strain evidence="12">ATCC 10234</strain>
    </source>
</reference>
<evidence type="ECO:0000256" key="10">
    <source>
        <dbReference type="SAM" id="Phobius"/>
    </source>
</evidence>
<feature type="transmembrane region" description="Helical" evidence="10">
    <location>
        <begin position="279"/>
        <end position="299"/>
    </location>
</feature>
<name>W5XY64_9CORY</name>
<evidence type="ECO:0000256" key="1">
    <source>
        <dbReference type="ARBA" id="ARBA00004651"/>
    </source>
</evidence>
<evidence type="ECO:0000256" key="4">
    <source>
        <dbReference type="ARBA" id="ARBA00022597"/>
    </source>
</evidence>
<evidence type="ECO:0000256" key="6">
    <source>
        <dbReference type="ARBA" id="ARBA00022692"/>
    </source>
</evidence>
<evidence type="ECO:0000313" key="12">
    <source>
        <dbReference type="Proteomes" id="UP000019222"/>
    </source>
</evidence>
<keyword evidence="6 10" id="KW-0812">Transmembrane</keyword>
<feature type="transmembrane region" description="Helical" evidence="10">
    <location>
        <begin position="254"/>
        <end position="272"/>
    </location>
</feature>
<keyword evidence="4" id="KW-0762">Sugar transport</keyword>
<dbReference type="NCBIfam" id="NF008315">
    <property type="entry name" value="PRK11103.1"/>
    <property type="match status" value="1"/>
</dbReference>
<dbReference type="Pfam" id="PF03613">
    <property type="entry name" value="EIID-AGA"/>
    <property type="match status" value="1"/>
</dbReference>
<keyword evidence="5" id="KW-0598">Phosphotransferase system</keyword>
<dbReference type="PANTHER" id="PTHR32502">
    <property type="entry name" value="N-ACETYLGALACTOSAMINE PERMEASE II COMPONENT-RELATED"/>
    <property type="match status" value="1"/>
</dbReference>
<keyword evidence="2" id="KW-0813">Transport</keyword>
<dbReference type="PATRIC" id="fig|1224164.3.peg.227"/>
<evidence type="ECO:0000256" key="3">
    <source>
        <dbReference type="ARBA" id="ARBA00022475"/>
    </source>
</evidence>
<dbReference type="GO" id="GO:0005886">
    <property type="term" value="C:plasma membrane"/>
    <property type="evidence" value="ECO:0007669"/>
    <property type="project" value="UniProtKB-SubCell"/>
</dbReference>
<sequence>MTAPNDSSARSAAAPAAPANPAAPAAKAPGLTRRDMFATYLRSTFMLGSFNFERMQAIGVCVTLMPAIRRFYSKKEDQAAALARHLEFYNTHPWISSSIFGVTAAMERQKASGEDISDADITNVKVGLMAPLAGVGDPLFWGTARPVLAALGASLALKGNILGPIIFFFGLTIIRILTRWYGFKFGYEKGMEIVSEVGGSTLQRLTQIASIMGLFVMGSLVSKWTSINFPAVLSSYTDQDGKEVVTTVQDMLDTLLPGMAALLLTFLCMWLLRKKVNAIWIIFGMFVIGILGYWAGILAP</sequence>
<keyword evidence="7 10" id="KW-1133">Transmembrane helix</keyword>
<proteinExistence type="predicted"/>
<dbReference type="Proteomes" id="UP000019222">
    <property type="component" value="Chromosome"/>
</dbReference>
<evidence type="ECO:0000256" key="5">
    <source>
        <dbReference type="ARBA" id="ARBA00022683"/>
    </source>
</evidence>
<dbReference type="STRING" id="1224164.B843_01170"/>
<dbReference type="eggNOG" id="COG3716">
    <property type="taxonomic scope" value="Bacteria"/>
</dbReference>
<dbReference type="InterPro" id="IPR004704">
    <property type="entry name" value="PTS_IID_man"/>
</dbReference>
<evidence type="ECO:0000256" key="2">
    <source>
        <dbReference type="ARBA" id="ARBA00022448"/>
    </source>
</evidence>
<evidence type="ECO:0000256" key="9">
    <source>
        <dbReference type="SAM" id="MobiDB-lite"/>
    </source>
</evidence>
<dbReference type="AlphaFoldDB" id="W5XY64"/>
<dbReference type="HOGENOM" id="CLU_060742_2_0_11"/>
<dbReference type="GO" id="GO:0009401">
    <property type="term" value="P:phosphoenolpyruvate-dependent sugar phosphotransferase system"/>
    <property type="evidence" value="ECO:0007669"/>
    <property type="project" value="UniProtKB-KW"/>
</dbReference>
<keyword evidence="3" id="KW-1003">Cell membrane</keyword>
<gene>
    <name evidence="11" type="ORF">B843_01170</name>
</gene>
<comment type="subcellular location">
    <subcellularLocation>
        <location evidence="1">Cell membrane</location>
        <topology evidence="1">Multi-pass membrane protein</topology>
    </subcellularLocation>
</comment>
<accession>W5XY64</accession>
<dbReference type="PANTHER" id="PTHR32502:SF5">
    <property type="entry name" value="N-ACETYLGALACTOSAMINE PERMEASE IID COMPONENT-RELATED"/>
    <property type="match status" value="1"/>
</dbReference>
<protein>
    <submittedName>
        <fullName evidence="11">PTS system mannose-specific transporter subunit IID</fullName>
    </submittedName>
</protein>
<evidence type="ECO:0000256" key="7">
    <source>
        <dbReference type="ARBA" id="ARBA00022989"/>
    </source>
</evidence>
<evidence type="ECO:0000256" key="8">
    <source>
        <dbReference type="ARBA" id="ARBA00023136"/>
    </source>
</evidence>
<keyword evidence="12" id="KW-1185">Reference proteome</keyword>
<dbReference type="KEGG" id="cvt:B843_01170"/>
<feature type="transmembrane region" description="Helical" evidence="10">
    <location>
        <begin position="161"/>
        <end position="181"/>
    </location>
</feature>
<dbReference type="NCBIfam" id="TIGR00828">
    <property type="entry name" value="EIID-AGA"/>
    <property type="match status" value="1"/>
</dbReference>
<dbReference type="PROSITE" id="PS51108">
    <property type="entry name" value="PTS_EIID"/>
    <property type="match status" value="1"/>
</dbReference>